<gene>
    <name evidence="2" type="ORF">dnm_059030</name>
</gene>
<protein>
    <submittedName>
        <fullName evidence="2">Uncharacterized protein</fullName>
    </submittedName>
</protein>
<feature type="region of interest" description="Disordered" evidence="1">
    <location>
        <begin position="42"/>
        <end position="62"/>
    </location>
</feature>
<reference evidence="2" key="1">
    <citation type="journal article" date="2021" name="Microb. Physiol.">
        <title>Proteogenomic Insights into the Physiology of Marine, Sulfate-Reducing, Filamentous Desulfonema limicola and Desulfonema magnum.</title>
        <authorList>
            <person name="Schnaars V."/>
            <person name="Wohlbrand L."/>
            <person name="Scheve S."/>
            <person name="Hinrichs C."/>
            <person name="Reinhardt R."/>
            <person name="Rabus R."/>
        </authorList>
    </citation>
    <scope>NUCLEOTIDE SEQUENCE</scope>
    <source>
        <strain evidence="2">4be13</strain>
    </source>
</reference>
<keyword evidence="3" id="KW-1185">Reference proteome</keyword>
<evidence type="ECO:0000256" key="1">
    <source>
        <dbReference type="SAM" id="MobiDB-lite"/>
    </source>
</evidence>
<proteinExistence type="predicted"/>
<dbReference type="Proteomes" id="UP000663722">
    <property type="component" value="Chromosome"/>
</dbReference>
<name>A0A975GQA9_9BACT</name>
<evidence type="ECO:0000313" key="2">
    <source>
        <dbReference type="EMBL" id="QTA89846.1"/>
    </source>
</evidence>
<evidence type="ECO:0000313" key="3">
    <source>
        <dbReference type="Proteomes" id="UP000663722"/>
    </source>
</evidence>
<dbReference type="AlphaFoldDB" id="A0A975GQA9"/>
<dbReference type="KEGG" id="dmm:dnm_059030"/>
<accession>A0A975GQA9</accession>
<dbReference type="EMBL" id="CP061800">
    <property type="protein sequence ID" value="QTA89846.1"/>
    <property type="molecule type" value="Genomic_DNA"/>
</dbReference>
<organism evidence="2 3">
    <name type="scientific">Desulfonema magnum</name>
    <dbReference type="NCBI Taxonomy" id="45655"/>
    <lineage>
        <taxon>Bacteria</taxon>
        <taxon>Pseudomonadati</taxon>
        <taxon>Thermodesulfobacteriota</taxon>
        <taxon>Desulfobacteria</taxon>
        <taxon>Desulfobacterales</taxon>
        <taxon>Desulfococcaceae</taxon>
        <taxon>Desulfonema</taxon>
    </lineage>
</organism>
<sequence length="62" mass="6882">MTECPANESRITEPLFLSETNSEQYKILSSGFFSDYNGVRGGRQSPRGRHICSKSCRVGKAP</sequence>